<dbReference type="OrthoDB" id="3389462at2"/>
<gene>
    <name evidence="3" type="ORF">SAMN05443287_109238</name>
</gene>
<organism evidence="3 4">
    <name type="scientific">Micromonospora phaseoli</name>
    <dbReference type="NCBI Taxonomy" id="1144548"/>
    <lineage>
        <taxon>Bacteria</taxon>
        <taxon>Bacillati</taxon>
        <taxon>Actinomycetota</taxon>
        <taxon>Actinomycetes</taxon>
        <taxon>Micromonosporales</taxon>
        <taxon>Micromonosporaceae</taxon>
        <taxon>Micromonospora</taxon>
    </lineage>
</organism>
<dbReference type="AlphaFoldDB" id="A0A1H7CJ92"/>
<evidence type="ECO:0000256" key="1">
    <source>
        <dbReference type="SAM" id="MobiDB-lite"/>
    </source>
</evidence>
<dbReference type="Proteomes" id="UP000198707">
    <property type="component" value="Unassembled WGS sequence"/>
</dbReference>
<sequence length="171" mass="17130">MRRLLTATAVTAVLVAAAGCSGPQRQADDPAATTSTPVGATLAPVTPTPELPVATPAPGTAGGNAPEVCAAAQQASSEAGKEYVAHLGSMVSATGAGDAGGAEAAAKRAEKALSGWRQALREQSSRADDPQLKTLLTDLATEVGRLGTDIEAIGETSLDGLQQRLDQLCAR</sequence>
<evidence type="ECO:0000256" key="2">
    <source>
        <dbReference type="SAM" id="SignalP"/>
    </source>
</evidence>
<dbReference type="RefSeq" id="WP_092382027.1">
    <property type="nucleotide sequence ID" value="NZ_BOPI01000015.1"/>
</dbReference>
<feature type="signal peptide" evidence="2">
    <location>
        <begin position="1"/>
        <end position="27"/>
    </location>
</feature>
<evidence type="ECO:0000313" key="4">
    <source>
        <dbReference type="Proteomes" id="UP000198707"/>
    </source>
</evidence>
<accession>A0A1H7CJ92</accession>
<feature type="compositionally biased region" description="Low complexity" evidence="1">
    <location>
        <begin position="52"/>
        <end position="66"/>
    </location>
</feature>
<dbReference type="PROSITE" id="PS51257">
    <property type="entry name" value="PROKAR_LIPOPROTEIN"/>
    <property type="match status" value="1"/>
</dbReference>
<name>A0A1H7CJ92_9ACTN</name>
<keyword evidence="2" id="KW-0732">Signal</keyword>
<proteinExistence type="predicted"/>
<keyword evidence="4" id="KW-1185">Reference proteome</keyword>
<feature type="chain" id="PRO_5011731670" evidence="2">
    <location>
        <begin position="28"/>
        <end position="171"/>
    </location>
</feature>
<protein>
    <submittedName>
        <fullName evidence="3">Uncharacterized protein</fullName>
    </submittedName>
</protein>
<evidence type="ECO:0000313" key="3">
    <source>
        <dbReference type="EMBL" id="SEJ89556.1"/>
    </source>
</evidence>
<dbReference type="EMBL" id="FNYV01000009">
    <property type="protein sequence ID" value="SEJ89556.1"/>
    <property type="molecule type" value="Genomic_DNA"/>
</dbReference>
<feature type="region of interest" description="Disordered" evidence="1">
    <location>
        <begin position="21"/>
        <end position="69"/>
    </location>
</feature>
<dbReference type="STRING" id="1144548.SAMN05443287_109238"/>
<reference evidence="4" key="1">
    <citation type="submission" date="2016-10" db="EMBL/GenBank/DDBJ databases">
        <authorList>
            <person name="Varghese N."/>
            <person name="Submissions S."/>
        </authorList>
    </citation>
    <scope>NUCLEOTIDE SEQUENCE [LARGE SCALE GENOMIC DNA]</scope>
    <source>
        <strain evidence="4">CGMCC 4.7038</strain>
    </source>
</reference>